<dbReference type="RefSeq" id="WP_074718126.1">
    <property type="nucleotide sequence ID" value="NZ_FNWV01000011.1"/>
</dbReference>
<accession>A0A1H6KZU9</accession>
<feature type="chain" id="PRO_5010172750" description="TPM domain-containing protein" evidence="3">
    <location>
        <begin position="29"/>
        <end position="309"/>
    </location>
</feature>
<keyword evidence="2" id="KW-1133">Transmembrane helix</keyword>
<evidence type="ECO:0008006" key="6">
    <source>
        <dbReference type="Google" id="ProtNLM"/>
    </source>
</evidence>
<feature type="signal peptide" evidence="3">
    <location>
        <begin position="1"/>
        <end position="28"/>
    </location>
</feature>
<organism evidence="4 5">
    <name type="scientific">Ruminococcus flavefaciens</name>
    <dbReference type="NCBI Taxonomy" id="1265"/>
    <lineage>
        <taxon>Bacteria</taxon>
        <taxon>Bacillati</taxon>
        <taxon>Bacillota</taxon>
        <taxon>Clostridia</taxon>
        <taxon>Eubacteriales</taxon>
        <taxon>Oscillospiraceae</taxon>
        <taxon>Ruminococcus</taxon>
    </lineage>
</organism>
<evidence type="ECO:0000256" key="3">
    <source>
        <dbReference type="SAM" id="SignalP"/>
    </source>
</evidence>
<sequence length="309" mass="34816">MMKRLLSLIASCVICLCLLPLCGLDAHADDNQYQGWGGDWRASKLIDNEYGESGLFSNDNRNNLNEKIRSYARDLEMNIIVYIGGSYRSDNDTEWFCRDTYTENFGEDTDGVFYYLDLSGKSPAYDYIATSGKAVLLYEKNIDDIFDHLDTYLPSSGQLIQEQDIYDAVNSFLSQLSYYSENKPSSFAYYHDKKRGKYFYYKDDEFIVSKSKPFMIWVYIFLVCAAIGALVGLITYFVTKSRYKFKSKTNPSIYLAGNDVNFTERSDTLIRSYVTKHKIETSSGGGGSRGGFSGGGHSSGGFGGGGHHR</sequence>
<dbReference type="Proteomes" id="UP000183190">
    <property type="component" value="Unassembled WGS sequence"/>
</dbReference>
<reference evidence="4 5" key="1">
    <citation type="submission" date="2016-10" db="EMBL/GenBank/DDBJ databases">
        <authorList>
            <person name="de Groot N.N."/>
        </authorList>
    </citation>
    <scope>NUCLEOTIDE SEQUENCE [LARGE SCALE GENOMIC DNA]</scope>
    <source>
        <strain evidence="4 5">YAD2003</strain>
    </source>
</reference>
<feature type="transmembrane region" description="Helical" evidence="2">
    <location>
        <begin position="214"/>
        <end position="238"/>
    </location>
</feature>
<evidence type="ECO:0000256" key="2">
    <source>
        <dbReference type="SAM" id="Phobius"/>
    </source>
</evidence>
<feature type="region of interest" description="Disordered" evidence="1">
    <location>
        <begin position="280"/>
        <end position="309"/>
    </location>
</feature>
<feature type="compositionally biased region" description="Gly residues" evidence="1">
    <location>
        <begin position="283"/>
        <end position="309"/>
    </location>
</feature>
<gene>
    <name evidence="4" type="ORF">SAMN02910265_02608</name>
</gene>
<proteinExistence type="predicted"/>
<keyword evidence="2" id="KW-0812">Transmembrane</keyword>
<protein>
    <recommendedName>
        <fullName evidence="6">TPM domain-containing protein</fullName>
    </recommendedName>
</protein>
<evidence type="ECO:0000313" key="5">
    <source>
        <dbReference type="Proteomes" id="UP000183190"/>
    </source>
</evidence>
<name>A0A1H6KZU9_RUMFL</name>
<dbReference type="OrthoDB" id="1821127at2"/>
<evidence type="ECO:0000256" key="1">
    <source>
        <dbReference type="SAM" id="MobiDB-lite"/>
    </source>
</evidence>
<keyword evidence="3" id="KW-0732">Signal</keyword>
<keyword evidence="2" id="KW-0472">Membrane</keyword>
<dbReference type="EMBL" id="FNWV01000011">
    <property type="protein sequence ID" value="SEH77329.1"/>
    <property type="molecule type" value="Genomic_DNA"/>
</dbReference>
<evidence type="ECO:0000313" key="4">
    <source>
        <dbReference type="EMBL" id="SEH77329.1"/>
    </source>
</evidence>
<dbReference type="AlphaFoldDB" id="A0A1H6KZU9"/>